<accession>A0AAQ1P8N4</accession>
<keyword evidence="2" id="KW-0805">Transcription regulation</keyword>
<dbReference type="InterPro" id="IPR018060">
    <property type="entry name" value="HTH_AraC"/>
</dbReference>
<evidence type="ECO:0000256" key="3">
    <source>
        <dbReference type="ARBA" id="ARBA00023125"/>
    </source>
</evidence>
<sequence>MGAPGCQYKGGEMLRPQHELLVEVDEWTWEIGSRATDYPTDWFIEPHSHAKHQLIYAIKGLMMVESGNERWTVPPSRGVWMPCGQVHAIRCVGDVKMRSVFVRTDAAVQLPAQSKAISISPLLSELIKASVGFTAPFAEDSREARVMRLILDEICVLPTLPLKLSQPSDKRLQAICSALHERPDDNATVADWGQQLGVDEKTIQRLFRKETGMTFGQWRQQARLMQALERIAQGERIIDVAGTLGYDSPSAFASMFKRQFGITPSQFFK</sequence>
<dbReference type="EMBL" id="OPYN01000098">
    <property type="protein sequence ID" value="SPO60673.1"/>
    <property type="molecule type" value="Genomic_DNA"/>
</dbReference>
<dbReference type="Proteomes" id="UP000294335">
    <property type="component" value="Unassembled WGS sequence"/>
</dbReference>
<dbReference type="InterPro" id="IPR009057">
    <property type="entry name" value="Homeodomain-like_sf"/>
</dbReference>
<evidence type="ECO:0000256" key="5">
    <source>
        <dbReference type="ARBA" id="ARBA00023163"/>
    </source>
</evidence>
<keyword evidence="3" id="KW-0238">DNA-binding</keyword>
<dbReference type="FunFam" id="1.10.10.60:FF:000132">
    <property type="entry name" value="AraC family transcriptional regulator"/>
    <property type="match status" value="1"/>
</dbReference>
<dbReference type="InterPro" id="IPR011051">
    <property type="entry name" value="RmlC_Cupin_sf"/>
</dbReference>
<proteinExistence type="predicted"/>
<dbReference type="GO" id="GO:0043565">
    <property type="term" value="F:sequence-specific DNA binding"/>
    <property type="evidence" value="ECO:0007669"/>
    <property type="project" value="InterPro"/>
</dbReference>
<evidence type="ECO:0000313" key="7">
    <source>
        <dbReference type="EMBL" id="SPO60673.1"/>
    </source>
</evidence>
<dbReference type="GO" id="GO:0003700">
    <property type="term" value="F:DNA-binding transcription factor activity"/>
    <property type="evidence" value="ECO:0007669"/>
    <property type="project" value="InterPro"/>
</dbReference>
<dbReference type="Pfam" id="PF12833">
    <property type="entry name" value="HTH_18"/>
    <property type="match status" value="1"/>
</dbReference>
<dbReference type="Gene3D" id="2.60.120.10">
    <property type="entry name" value="Jelly Rolls"/>
    <property type="match status" value="1"/>
</dbReference>
<comment type="caution">
    <text evidence="7">The sequence shown here is derived from an EMBL/GenBank/DDBJ whole genome shotgun (WGS) entry which is preliminary data.</text>
</comment>
<gene>
    <name evidence="7" type="ORF">JV551A3_V1_980085</name>
</gene>
<dbReference type="InterPro" id="IPR014710">
    <property type="entry name" value="RmlC-like_jellyroll"/>
</dbReference>
<dbReference type="SMART" id="SM00342">
    <property type="entry name" value="HTH_ARAC"/>
    <property type="match status" value="1"/>
</dbReference>
<keyword evidence="1" id="KW-0678">Repressor</keyword>
<evidence type="ECO:0000256" key="2">
    <source>
        <dbReference type="ARBA" id="ARBA00023015"/>
    </source>
</evidence>
<dbReference type="InterPro" id="IPR003313">
    <property type="entry name" value="AraC-bd"/>
</dbReference>
<keyword evidence="5" id="KW-0804">Transcription</keyword>
<dbReference type="Gene3D" id="1.10.10.60">
    <property type="entry name" value="Homeodomain-like"/>
    <property type="match status" value="1"/>
</dbReference>
<evidence type="ECO:0000313" key="8">
    <source>
        <dbReference type="Proteomes" id="UP000294335"/>
    </source>
</evidence>
<evidence type="ECO:0000259" key="6">
    <source>
        <dbReference type="PROSITE" id="PS01124"/>
    </source>
</evidence>
<dbReference type="CDD" id="cd06124">
    <property type="entry name" value="cupin_NimR-like_N"/>
    <property type="match status" value="1"/>
</dbReference>
<organism evidence="7 8">
    <name type="scientific">Pseudomonas inefficax</name>
    <dbReference type="NCBI Taxonomy" id="2078786"/>
    <lineage>
        <taxon>Bacteria</taxon>
        <taxon>Pseudomonadati</taxon>
        <taxon>Pseudomonadota</taxon>
        <taxon>Gammaproteobacteria</taxon>
        <taxon>Pseudomonadales</taxon>
        <taxon>Pseudomonadaceae</taxon>
        <taxon>Pseudomonas</taxon>
    </lineage>
</organism>
<dbReference type="PANTHER" id="PTHR11019:SF159">
    <property type="entry name" value="TRANSCRIPTIONAL REGULATOR-RELATED"/>
    <property type="match status" value="1"/>
</dbReference>
<keyword evidence="8" id="KW-1185">Reference proteome</keyword>
<evidence type="ECO:0000256" key="4">
    <source>
        <dbReference type="ARBA" id="ARBA00023159"/>
    </source>
</evidence>
<dbReference type="PROSITE" id="PS01124">
    <property type="entry name" value="HTH_ARAC_FAMILY_2"/>
    <property type="match status" value="1"/>
</dbReference>
<dbReference type="AlphaFoldDB" id="A0AAQ1P8N4"/>
<dbReference type="SUPFAM" id="SSF51182">
    <property type="entry name" value="RmlC-like cupins"/>
    <property type="match status" value="1"/>
</dbReference>
<name>A0AAQ1P8N4_9PSED</name>
<dbReference type="Pfam" id="PF02311">
    <property type="entry name" value="AraC_binding"/>
    <property type="match status" value="1"/>
</dbReference>
<feature type="domain" description="HTH araC/xylS-type" evidence="6">
    <location>
        <begin position="173"/>
        <end position="269"/>
    </location>
</feature>
<keyword evidence="4" id="KW-0010">Activator</keyword>
<dbReference type="PANTHER" id="PTHR11019">
    <property type="entry name" value="HTH-TYPE TRANSCRIPTIONAL REGULATOR NIMR"/>
    <property type="match status" value="1"/>
</dbReference>
<reference evidence="7 8" key="1">
    <citation type="submission" date="2018-02" db="EMBL/GenBank/DDBJ databases">
        <authorList>
            <person name="Dubost A."/>
        </authorList>
    </citation>
    <scope>NUCLEOTIDE SEQUENCE [LARGE SCALE GENOMIC DNA]</scope>
    <source>
        <strain evidence="8">JV551A3</strain>
    </source>
</reference>
<evidence type="ECO:0000256" key="1">
    <source>
        <dbReference type="ARBA" id="ARBA00022491"/>
    </source>
</evidence>
<protein>
    <submittedName>
        <fullName evidence="7">AraC family transcriptional regulator</fullName>
    </submittedName>
</protein>
<dbReference type="PRINTS" id="PR00032">
    <property type="entry name" value="HTHARAC"/>
</dbReference>
<dbReference type="InterPro" id="IPR020449">
    <property type="entry name" value="Tscrpt_reg_AraC-type_HTH"/>
</dbReference>
<dbReference type="SUPFAM" id="SSF46689">
    <property type="entry name" value="Homeodomain-like"/>
    <property type="match status" value="1"/>
</dbReference>